<keyword evidence="2" id="KW-1185">Reference proteome</keyword>
<organism evidence="1 2">
    <name type="scientific">Tetrabaena socialis</name>
    <dbReference type="NCBI Taxonomy" id="47790"/>
    <lineage>
        <taxon>Eukaryota</taxon>
        <taxon>Viridiplantae</taxon>
        <taxon>Chlorophyta</taxon>
        <taxon>core chlorophytes</taxon>
        <taxon>Chlorophyceae</taxon>
        <taxon>CS clade</taxon>
        <taxon>Chlamydomonadales</taxon>
        <taxon>Tetrabaenaceae</taxon>
        <taxon>Tetrabaena</taxon>
    </lineage>
</organism>
<dbReference type="Proteomes" id="UP000236333">
    <property type="component" value="Unassembled WGS sequence"/>
</dbReference>
<protein>
    <submittedName>
        <fullName evidence="1">Uncharacterized protein</fullName>
    </submittedName>
</protein>
<proteinExistence type="predicted"/>
<dbReference type="OrthoDB" id="5949865at2759"/>
<dbReference type="EMBL" id="PGGS01000662">
    <property type="protein sequence ID" value="PNH02399.1"/>
    <property type="molecule type" value="Genomic_DNA"/>
</dbReference>
<name>A0A2J7ZQ54_9CHLO</name>
<evidence type="ECO:0000313" key="1">
    <source>
        <dbReference type="EMBL" id="PNH02399.1"/>
    </source>
</evidence>
<dbReference type="AlphaFoldDB" id="A0A2J7ZQ54"/>
<feature type="non-terminal residue" evidence="1">
    <location>
        <position position="1"/>
    </location>
</feature>
<comment type="caution">
    <text evidence="1">The sequence shown here is derived from an EMBL/GenBank/DDBJ whole genome shotgun (WGS) entry which is preliminary data.</text>
</comment>
<evidence type="ECO:0000313" key="2">
    <source>
        <dbReference type="Proteomes" id="UP000236333"/>
    </source>
</evidence>
<reference evidence="1 2" key="1">
    <citation type="journal article" date="2017" name="Mol. Biol. Evol.">
        <title>The 4-celled Tetrabaena socialis nuclear genome reveals the essential components for genetic control of cell number at the origin of multicellularity in the volvocine lineage.</title>
        <authorList>
            <person name="Featherston J."/>
            <person name="Arakaki Y."/>
            <person name="Hanschen E.R."/>
            <person name="Ferris P.J."/>
            <person name="Michod R.E."/>
            <person name="Olson B.J.S.C."/>
            <person name="Nozaki H."/>
            <person name="Durand P.M."/>
        </authorList>
    </citation>
    <scope>NUCLEOTIDE SEQUENCE [LARGE SCALE GENOMIC DNA]</scope>
    <source>
        <strain evidence="1 2">NIES-571</strain>
    </source>
</reference>
<gene>
    <name evidence="1" type="ORF">TSOC_011627</name>
</gene>
<sequence length="75" mass="8407">RASTQRRYFDSADWSLQKEGKLVPDVLLGFDCPIDQLPVRSEPLVLPARTRTHLNTVGWAQPSMPVAASRTVMDI</sequence>
<accession>A0A2J7ZQ54</accession>